<feature type="transmembrane region" description="Helical" evidence="9">
    <location>
        <begin position="24"/>
        <end position="45"/>
    </location>
</feature>
<geneLocation type="chloroplast" evidence="12"/>
<feature type="transmembrane region" description="Helical" evidence="9">
    <location>
        <begin position="150"/>
        <end position="173"/>
    </location>
</feature>
<dbReference type="InterPro" id="IPR026593">
    <property type="entry name" value="SecY"/>
</dbReference>
<evidence type="ECO:0000256" key="4">
    <source>
        <dbReference type="ARBA" id="ARBA00022692"/>
    </source>
</evidence>
<keyword evidence="6 9" id="KW-1133">Transmembrane helix</keyword>
<gene>
    <name evidence="9 12" type="primary">secY</name>
</gene>
<dbReference type="GeneID" id="67145513"/>
<feature type="transmembrane region" description="Helical" evidence="9">
    <location>
        <begin position="319"/>
        <end position="341"/>
    </location>
</feature>
<keyword evidence="8 9" id="KW-0472">Membrane</keyword>
<keyword evidence="9" id="KW-0793">Thylakoid</keyword>
<dbReference type="Pfam" id="PF00344">
    <property type="entry name" value="SecY"/>
    <property type="match status" value="1"/>
</dbReference>
<keyword evidence="3 9" id="KW-0813">Transport</keyword>
<evidence type="ECO:0000256" key="8">
    <source>
        <dbReference type="ARBA" id="ARBA00023136"/>
    </source>
</evidence>
<keyword evidence="12" id="KW-0150">Chloroplast</keyword>
<evidence type="ECO:0000256" key="1">
    <source>
        <dbReference type="ARBA" id="ARBA00004141"/>
    </source>
</evidence>
<name>A0A7T8G5F6_SCYLO</name>
<dbReference type="GO" id="GO:0065002">
    <property type="term" value="P:intracellular protein transmembrane transport"/>
    <property type="evidence" value="ECO:0007669"/>
    <property type="project" value="UniProtKB-UniRule"/>
</dbReference>
<dbReference type="AlphaFoldDB" id="A0A7T8G5F6"/>
<comment type="similarity">
    <text evidence="2 9 11">Belongs to the SecY/SEC61-alpha family.</text>
</comment>
<dbReference type="PROSITE" id="PS00755">
    <property type="entry name" value="SECY_1"/>
    <property type="match status" value="1"/>
</dbReference>
<keyword evidence="7 9" id="KW-0811">Translocation</keyword>
<feature type="transmembrane region" description="Helical" evidence="9">
    <location>
        <begin position="126"/>
        <end position="144"/>
    </location>
</feature>
<dbReference type="Gene3D" id="1.10.3370.10">
    <property type="entry name" value="SecY subunit domain"/>
    <property type="match status" value="1"/>
</dbReference>
<evidence type="ECO:0000256" key="3">
    <source>
        <dbReference type="ARBA" id="ARBA00022448"/>
    </source>
</evidence>
<dbReference type="PROSITE" id="PS00756">
    <property type="entry name" value="SECY_2"/>
    <property type="match status" value="1"/>
</dbReference>
<comment type="caution">
    <text evidence="9">Lacks conserved residue(s) required for the propagation of feature annotation.</text>
</comment>
<feature type="transmembrane region" description="Helical" evidence="9">
    <location>
        <begin position="180"/>
        <end position="198"/>
    </location>
</feature>
<feature type="transmembrane region" description="Helical" evidence="9">
    <location>
        <begin position="275"/>
        <end position="299"/>
    </location>
</feature>
<comment type="subunit">
    <text evidence="9">Component of the plastid Sec protein translocase complex, which is composed of at least SecY and SecE.</text>
</comment>
<sequence>MYLFNFFMTLQLRSKNTPSFRQRFFLTIGLLTLVRIGSFIPLPYIDIKTFSPSLEPNTSTTAVATVLNSFSGGGNASFSILSLGILPNINASIIIQLLTTINPALLKLQKEEGEYGRRKLTDYTRYLTFFCSVVASVVTTYSFRSLIFNWNILVLTQISLTLISGSMIILWFSELITKNGIGNGTSILICFNIVSNFPDQLRSMVLVLSKQNILISIFISGIFLLTTIGCIYINEAMVKIPLVSASQLLRNVNKFSLWNQSNLPLRVNQAGVMPLVFTSSVMVVLSSITNFLYGQLLGIEFFSFLNYLSPNLILLTGKVFYWSAYGVLVFFFTSFYSTILLDPKDMTEQFRKNSVTIRGINPGKPTKSYLSITIKRLTILNAVFLVVVLILLNGLEYLLPVGDLNLRGFGLTSQLILVNVLVDTFRKVQNLLNAETMF</sequence>
<dbReference type="GO" id="GO:0006605">
    <property type="term" value="P:protein targeting"/>
    <property type="evidence" value="ECO:0007669"/>
    <property type="project" value="UniProtKB-UniRule"/>
</dbReference>
<feature type="transmembrane region" description="Helical" evidence="9">
    <location>
        <begin position="213"/>
        <end position="233"/>
    </location>
</feature>
<keyword evidence="4 9" id="KW-0812">Transmembrane</keyword>
<evidence type="ECO:0000256" key="2">
    <source>
        <dbReference type="ARBA" id="ARBA00005751"/>
    </source>
</evidence>
<dbReference type="PIRSF" id="PIRSF004557">
    <property type="entry name" value="SecY"/>
    <property type="match status" value="1"/>
</dbReference>
<evidence type="ECO:0000256" key="11">
    <source>
        <dbReference type="RuleBase" id="RU004349"/>
    </source>
</evidence>
<dbReference type="EMBL" id="MK798154">
    <property type="protein sequence ID" value="QQP22254.1"/>
    <property type="molecule type" value="Genomic_DNA"/>
</dbReference>
<dbReference type="InterPro" id="IPR023201">
    <property type="entry name" value="SecY_dom_sf"/>
</dbReference>
<evidence type="ECO:0000256" key="9">
    <source>
        <dbReference type="HAMAP-Rule" id="MF_01465"/>
    </source>
</evidence>
<dbReference type="InterPro" id="IPR002208">
    <property type="entry name" value="SecY/SEC61-alpha"/>
</dbReference>
<keyword evidence="5 9" id="KW-0653">Protein transport</keyword>
<accession>A0A7T8G5F6</accession>
<dbReference type="PRINTS" id="PR00303">
    <property type="entry name" value="SECYTRNLCASE"/>
</dbReference>
<reference evidence="12" key="1">
    <citation type="journal article" date="2019" name="Mitochondrial DNA Part B Resour">
        <title>The complete plastid genome of the brown alga Scytosiphon lomentaria (scytosiphonaceae, phaeophyceae).</title>
        <authorList>
            <person name="Xu K."/>
            <person name="Zhou B."/>
            <person name="Sun Y."/>
            <person name="Zang Y."/>
        </authorList>
    </citation>
    <scope>NUCLEOTIDE SEQUENCE</scope>
</reference>
<dbReference type="GO" id="GO:0009535">
    <property type="term" value="C:chloroplast thylakoid membrane"/>
    <property type="evidence" value="ECO:0007669"/>
    <property type="project" value="UniProtKB-SubCell"/>
</dbReference>
<evidence type="ECO:0000256" key="7">
    <source>
        <dbReference type="ARBA" id="ARBA00023010"/>
    </source>
</evidence>
<dbReference type="SUPFAM" id="SSF103491">
    <property type="entry name" value="Preprotein translocase SecY subunit"/>
    <property type="match status" value="1"/>
</dbReference>
<dbReference type="InterPro" id="IPR030659">
    <property type="entry name" value="SecY_CS"/>
</dbReference>
<comment type="function">
    <text evidence="9">The central subunit of the protein translocation channel SecYE. Consists of two halves formed by TMs 1-5 and 6-10. These two domains form a lateral gate at the front which open onto the bilayer between TMs 2 and 7, and are clamped together by SecE at the back. The channel is closed by both a pore ring composed of hydrophobic SecY resides and a short helix (helix 2A) on the extracellular side of the membrane which forms a plug.</text>
</comment>
<proteinExistence type="inferred from homology"/>
<feature type="transmembrane region" description="Helical" evidence="9">
    <location>
        <begin position="377"/>
        <end position="398"/>
    </location>
</feature>
<dbReference type="HAMAP" id="MF_01465">
    <property type="entry name" value="SecY"/>
    <property type="match status" value="1"/>
</dbReference>
<evidence type="ECO:0000256" key="10">
    <source>
        <dbReference type="RuleBase" id="RU003484"/>
    </source>
</evidence>
<evidence type="ECO:0000256" key="6">
    <source>
        <dbReference type="ARBA" id="ARBA00022989"/>
    </source>
</evidence>
<keyword evidence="12" id="KW-0934">Plastid</keyword>
<evidence type="ECO:0000313" key="12">
    <source>
        <dbReference type="EMBL" id="QQP22254.1"/>
    </source>
</evidence>
<dbReference type="PANTHER" id="PTHR10906">
    <property type="entry name" value="SECY/SEC61-ALPHA FAMILY MEMBER"/>
    <property type="match status" value="1"/>
</dbReference>
<protein>
    <recommendedName>
        <fullName evidence="9">Protein translocase subunit SecY</fullName>
    </recommendedName>
</protein>
<dbReference type="NCBIfam" id="TIGR00967">
    <property type="entry name" value="3a0501s007"/>
    <property type="match status" value="1"/>
</dbReference>
<feature type="transmembrane region" description="Helical" evidence="9">
    <location>
        <begin position="78"/>
        <end position="105"/>
    </location>
</feature>
<organism evidence="12">
    <name type="scientific">Scytosiphon lomentaria</name>
    <name type="common">Beanweed</name>
    <name type="synonym">Chorda lomentaria</name>
    <dbReference type="NCBI Taxonomy" id="27967"/>
    <lineage>
        <taxon>Eukaryota</taxon>
        <taxon>Sar</taxon>
        <taxon>Stramenopiles</taxon>
        <taxon>Ochrophyta</taxon>
        <taxon>PX clade</taxon>
        <taxon>Phaeophyceae</taxon>
        <taxon>Ectocarpales</taxon>
        <taxon>Scytosiphonaceae</taxon>
        <taxon>Scytosiphon</taxon>
    </lineage>
</organism>
<evidence type="ECO:0000256" key="5">
    <source>
        <dbReference type="ARBA" id="ARBA00022927"/>
    </source>
</evidence>
<comment type="subcellular location">
    <subcellularLocation>
        <location evidence="1 10">Membrane</location>
        <topology evidence="1 10">Multi-pass membrane protein</topology>
    </subcellularLocation>
    <subcellularLocation>
        <location evidence="9">Plastid</location>
        <location evidence="9">Chloroplast thylakoid membrane</location>
        <topology evidence="9">Multi-pass membrane protein</topology>
    </subcellularLocation>
</comment>
<dbReference type="RefSeq" id="YP_010147410.1">
    <property type="nucleotide sequence ID" value="NC_057081.1"/>
</dbReference>